<dbReference type="Pfam" id="PF12869">
    <property type="entry name" value="tRNA_anti-like"/>
    <property type="match status" value="1"/>
</dbReference>
<comment type="caution">
    <text evidence="1">The sequence shown here is derived from an EMBL/GenBank/DDBJ whole genome shotgun (WGS) entry which is preliminary data.</text>
</comment>
<organism evidence="1 2">
    <name type="scientific">Stenotrophomonas hibiscicola</name>
    <dbReference type="NCBI Taxonomy" id="86189"/>
    <lineage>
        <taxon>Bacteria</taxon>
        <taxon>Pseudomonadati</taxon>
        <taxon>Pseudomonadota</taxon>
        <taxon>Gammaproteobacteria</taxon>
        <taxon>Lysobacterales</taxon>
        <taxon>Lysobacteraceae</taxon>
        <taxon>Stenotrophomonas</taxon>
        <taxon>Stenotrophomonas maltophilia group</taxon>
    </lineage>
</organism>
<evidence type="ECO:0008006" key="3">
    <source>
        <dbReference type="Google" id="ProtNLM"/>
    </source>
</evidence>
<sequence length="179" mass="19237">MKKLLKWLLLGVIVFFAAMLALGVIINATMSPEEKAAQQAQIDARKAEQAAAAESARVAGEQKAQEAKQAEIAALPVVNARDLASAYEQNTVAADQMYKGKKFKATGEIASISTDFMGRPYLTLRGGVNEFMEPQFIFSKDALDSIAKLKKGDVISAICVGKGDVAKTPMVGDCEFFTQ</sequence>
<name>A0ABV0C6K4_9GAMM</name>
<dbReference type="RefSeq" id="WP_346469306.1">
    <property type="nucleotide sequence ID" value="NZ_JBDJOF010000003.1"/>
</dbReference>
<reference evidence="1 2" key="1">
    <citation type="submission" date="2024-04" db="EMBL/GenBank/DDBJ databases">
        <title>WGS of bacteria from Torrens River.</title>
        <authorList>
            <person name="Wyrsch E.R."/>
            <person name="Drigo B."/>
        </authorList>
    </citation>
    <scope>NUCLEOTIDE SEQUENCE [LARGE SCALE GENOMIC DNA]</scope>
    <source>
        <strain evidence="1 2">TWI153</strain>
    </source>
</reference>
<evidence type="ECO:0000313" key="2">
    <source>
        <dbReference type="Proteomes" id="UP001400166"/>
    </source>
</evidence>
<accession>A0ABV0C6K4</accession>
<protein>
    <recommendedName>
        <fullName evidence="3">tRNA_anti-like</fullName>
    </recommendedName>
</protein>
<dbReference type="EMBL" id="JBDJOF010000003">
    <property type="protein sequence ID" value="MEN5388733.1"/>
    <property type="molecule type" value="Genomic_DNA"/>
</dbReference>
<keyword evidence="2" id="KW-1185">Reference proteome</keyword>
<dbReference type="Proteomes" id="UP001400166">
    <property type="component" value="Unassembled WGS sequence"/>
</dbReference>
<dbReference type="InterPro" id="IPR024422">
    <property type="entry name" value="Protein_unknown_function_OB"/>
</dbReference>
<evidence type="ECO:0000313" key="1">
    <source>
        <dbReference type="EMBL" id="MEN5388733.1"/>
    </source>
</evidence>
<proteinExistence type="predicted"/>
<gene>
    <name evidence="1" type="ORF">ABE587_02670</name>
</gene>